<dbReference type="AlphaFoldDB" id="A0A1L7WH68"/>
<dbReference type="OrthoDB" id="4364447at2759"/>
<gene>
    <name evidence="2" type="ORF">PAC_02003</name>
</gene>
<evidence type="ECO:0000313" key="3">
    <source>
        <dbReference type="Proteomes" id="UP000184330"/>
    </source>
</evidence>
<protein>
    <submittedName>
        <fullName evidence="2">Uncharacterized protein</fullName>
    </submittedName>
</protein>
<sequence>MENRPFDRLNSDHSLNCGAAVIPTSGSLSARPASPAAERADQPSSGQHTLPLLRLSGWDSEKQYDKHNPIKARRVFADIDLDLVLAPSDFWKVKFYPRLDNYLEDEDKFPGGSYTCEETIIEISVERSRRRGLTKRCKKLEIDWQLVDEQLEGLSDLFSMGRKITLSMEFVYKEVTCDFITAKGKKKKKSAIKA</sequence>
<dbReference type="Proteomes" id="UP000184330">
    <property type="component" value="Unassembled WGS sequence"/>
</dbReference>
<evidence type="ECO:0000256" key="1">
    <source>
        <dbReference type="SAM" id="MobiDB-lite"/>
    </source>
</evidence>
<proteinExistence type="predicted"/>
<evidence type="ECO:0000313" key="2">
    <source>
        <dbReference type="EMBL" id="CZR52126.1"/>
    </source>
</evidence>
<reference evidence="2 3" key="1">
    <citation type="submission" date="2016-03" db="EMBL/GenBank/DDBJ databases">
        <authorList>
            <person name="Ploux O."/>
        </authorList>
    </citation>
    <scope>NUCLEOTIDE SEQUENCE [LARGE SCALE GENOMIC DNA]</scope>
    <source>
        <strain evidence="2 3">UAMH 11012</strain>
    </source>
</reference>
<organism evidence="2 3">
    <name type="scientific">Phialocephala subalpina</name>
    <dbReference type="NCBI Taxonomy" id="576137"/>
    <lineage>
        <taxon>Eukaryota</taxon>
        <taxon>Fungi</taxon>
        <taxon>Dikarya</taxon>
        <taxon>Ascomycota</taxon>
        <taxon>Pezizomycotina</taxon>
        <taxon>Leotiomycetes</taxon>
        <taxon>Helotiales</taxon>
        <taxon>Mollisiaceae</taxon>
        <taxon>Phialocephala</taxon>
        <taxon>Phialocephala fortinii species complex</taxon>
    </lineage>
</organism>
<name>A0A1L7WH68_9HELO</name>
<keyword evidence="3" id="KW-1185">Reference proteome</keyword>
<accession>A0A1L7WH68</accession>
<dbReference type="EMBL" id="FJOG01000002">
    <property type="protein sequence ID" value="CZR52126.1"/>
    <property type="molecule type" value="Genomic_DNA"/>
</dbReference>
<feature type="region of interest" description="Disordered" evidence="1">
    <location>
        <begin position="26"/>
        <end position="48"/>
    </location>
</feature>